<evidence type="ECO:0000259" key="1">
    <source>
        <dbReference type="Pfam" id="PF14467"/>
    </source>
</evidence>
<dbReference type="EMBL" id="UOFU01000378">
    <property type="protein sequence ID" value="VAX04361.1"/>
    <property type="molecule type" value="Genomic_DNA"/>
</dbReference>
<sequence>MTINQLQLAAGLLCVFFTLAVQAATPVRVDGYTVHFNAFNTDTLQPSMAKAYAIVRSKNRAMFTLSVMKDNHGVSPIGKPVHARVKASATNLAGQLRDFKVRKIDEGDAVYYISVFHVSAEETLAFDIQIAPEDGGKPFSVKFRQKFYTR</sequence>
<dbReference type="Pfam" id="PF14467">
    <property type="entry name" value="DUF4426"/>
    <property type="match status" value="1"/>
</dbReference>
<proteinExistence type="predicted"/>
<dbReference type="Gene3D" id="2.60.40.3340">
    <property type="entry name" value="Domain of unknown function DUF4426"/>
    <property type="match status" value="1"/>
</dbReference>
<gene>
    <name evidence="2" type="ORF">MNBD_GAMMA20-150</name>
</gene>
<feature type="domain" description="DUF4426" evidence="1">
    <location>
        <begin position="28"/>
        <end position="149"/>
    </location>
</feature>
<dbReference type="AlphaFoldDB" id="A0A3B1ARJ4"/>
<dbReference type="InterPro" id="IPR025218">
    <property type="entry name" value="DUF4426"/>
</dbReference>
<evidence type="ECO:0000313" key="2">
    <source>
        <dbReference type="EMBL" id="VAX04361.1"/>
    </source>
</evidence>
<name>A0A3B1ARJ4_9ZZZZ</name>
<protein>
    <recommendedName>
        <fullName evidence="1">DUF4426 domain-containing protein</fullName>
    </recommendedName>
</protein>
<organism evidence="2">
    <name type="scientific">hydrothermal vent metagenome</name>
    <dbReference type="NCBI Taxonomy" id="652676"/>
    <lineage>
        <taxon>unclassified sequences</taxon>
        <taxon>metagenomes</taxon>
        <taxon>ecological metagenomes</taxon>
    </lineage>
</organism>
<accession>A0A3B1ARJ4</accession>
<reference evidence="2" key="1">
    <citation type="submission" date="2018-06" db="EMBL/GenBank/DDBJ databases">
        <authorList>
            <person name="Zhirakovskaya E."/>
        </authorList>
    </citation>
    <scope>NUCLEOTIDE SEQUENCE</scope>
</reference>